<keyword evidence="2" id="KW-0472">Membrane</keyword>
<gene>
    <name evidence="4" type="ORF">LV75_006245</name>
</gene>
<organism evidence="4 5">
    <name type="scientific">Actinokineospora diospyrosa</name>
    <dbReference type="NCBI Taxonomy" id="103728"/>
    <lineage>
        <taxon>Bacteria</taxon>
        <taxon>Bacillati</taxon>
        <taxon>Actinomycetota</taxon>
        <taxon>Actinomycetes</taxon>
        <taxon>Pseudonocardiales</taxon>
        <taxon>Pseudonocardiaceae</taxon>
        <taxon>Actinokineospora</taxon>
    </lineage>
</organism>
<dbReference type="Gene3D" id="3.40.190.10">
    <property type="entry name" value="Periplasmic binding protein-like II"/>
    <property type="match status" value="2"/>
</dbReference>
<keyword evidence="2" id="KW-0812">Transmembrane</keyword>
<dbReference type="PANTHER" id="PTHR30570">
    <property type="entry name" value="PERIPLASMIC PHOSPHATE BINDING COMPONENT OF PHOSPHATE ABC TRANSPORTER"/>
    <property type="match status" value="1"/>
</dbReference>
<evidence type="ECO:0000313" key="5">
    <source>
        <dbReference type="Proteomes" id="UP001205185"/>
    </source>
</evidence>
<dbReference type="RefSeq" id="WP_253890903.1">
    <property type="nucleotide sequence ID" value="NZ_BAAAVB010000017.1"/>
</dbReference>
<sequence length="495" mass="53037">MWELLIAAIGVAVPIVTFLWESLVVGRKRLGYRVQLDTRIRVGERPGGPLRLRVGDSDAALDDPTLVLLRVENAGATNVDRGDYAAPDDDKVGLRISFPQRRVVDMAITELSDAHLEQFFGAESGLAYADNTIDLPRVPLNRKAHYKVLAVLEGTGTEQYPDPVVVGAIKGGVRDGRVLETASRTGPSRRARWVTAFLVLVIVSLGVGSLLGDPDPLDCGHGQLVVIGSTAFAPVLRSAARQYERTCGDARIAVETGGSADGIERLNRTGGTAAVIAFSDGSKADGYPRLIGRPIAFSLFTLVVHADAGIRDLSTEQVRALYAGEVANWSEVGGNDVEVHLVSRQSSSGTRRALESRVLGQLELAPNSTNCRTLDKLATAQVTRCERPGTESVLSAVAEVPGAIGYSEAHAAEGVASVVQVRIDGSEAELVKADHHAYPFWETEYAYTFDELPADSLGAAFLRYLTNEVGRDIIRVEGHQPCADLANPVLCQPVK</sequence>
<feature type="transmembrane region" description="Helical" evidence="2">
    <location>
        <begin position="6"/>
        <end position="26"/>
    </location>
</feature>
<keyword evidence="2" id="KW-1133">Transmembrane helix</keyword>
<accession>A0ABT1IM22</accession>
<comment type="caution">
    <text evidence="4">The sequence shown here is derived from an EMBL/GenBank/DDBJ whole genome shotgun (WGS) entry which is preliminary data.</text>
</comment>
<dbReference type="EMBL" id="JAMTCO010000018">
    <property type="protein sequence ID" value="MCP2273714.1"/>
    <property type="molecule type" value="Genomic_DNA"/>
</dbReference>
<evidence type="ECO:0000259" key="3">
    <source>
        <dbReference type="Pfam" id="PF12849"/>
    </source>
</evidence>
<evidence type="ECO:0000256" key="2">
    <source>
        <dbReference type="SAM" id="Phobius"/>
    </source>
</evidence>
<reference evidence="4 5" key="1">
    <citation type="submission" date="2022-06" db="EMBL/GenBank/DDBJ databases">
        <title>Genomic Encyclopedia of Archaeal and Bacterial Type Strains, Phase II (KMG-II): from individual species to whole genera.</title>
        <authorList>
            <person name="Goeker M."/>
        </authorList>
    </citation>
    <scope>NUCLEOTIDE SEQUENCE [LARGE SCALE GENOMIC DNA]</scope>
    <source>
        <strain evidence="4 5">DSM 44255</strain>
    </source>
</reference>
<dbReference type="InterPro" id="IPR024370">
    <property type="entry name" value="PBP_domain"/>
</dbReference>
<dbReference type="PANTHER" id="PTHR30570:SF1">
    <property type="entry name" value="PHOSPHATE-BINDING PROTEIN PSTS"/>
    <property type="match status" value="1"/>
</dbReference>
<name>A0ABT1IM22_9PSEU</name>
<proteinExistence type="predicted"/>
<feature type="domain" description="PBP" evidence="3">
    <location>
        <begin position="219"/>
        <end position="467"/>
    </location>
</feature>
<dbReference type="InterPro" id="IPR050811">
    <property type="entry name" value="Phosphate_ABC_transporter"/>
</dbReference>
<keyword evidence="5" id="KW-1185">Reference proteome</keyword>
<evidence type="ECO:0000256" key="1">
    <source>
        <dbReference type="ARBA" id="ARBA00022729"/>
    </source>
</evidence>
<feature type="transmembrane region" description="Helical" evidence="2">
    <location>
        <begin position="193"/>
        <end position="211"/>
    </location>
</feature>
<protein>
    <submittedName>
        <fullName evidence="4">ABC-type phosphate transport system, substrate-binding protein</fullName>
    </submittedName>
</protein>
<keyword evidence="1" id="KW-0732">Signal</keyword>
<dbReference type="Proteomes" id="UP001205185">
    <property type="component" value="Unassembled WGS sequence"/>
</dbReference>
<dbReference type="Pfam" id="PF12849">
    <property type="entry name" value="PBP_like_2"/>
    <property type="match status" value="1"/>
</dbReference>
<dbReference type="SUPFAM" id="SSF53850">
    <property type="entry name" value="Periplasmic binding protein-like II"/>
    <property type="match status" value="1"/>
</dbReference>
<evidence type="ECO:0000313" key="4">
    <source>
        <dbReference type="EMBL" id="MCP2273714.1"/>
    </source>
</evidence>